<gene>
    <name evidence="2" type="ORF">UFOPK2958_00557</name>
</gene>
<feature type="transmembrane region" description="Helical" evidence="1">
    <location>
        <begin position="163"/>
        <end position="180"/>
    </location>
</feature>
<feature type="transmembrane region" description="Helical" evidence="1">
    <location>
        <begin position="186"/>
        <end position="209"/>
    </location>
</feature>
<dbReference type="EMBL" id="CAFAAB010000048">
    <property type="protein sequence ID" value="CAB4781297.1"/>
    <property type="molecule type" value="Genomic_DNA"/>
</dbReference>
<proteinExistence type="predicted"/>
<keyword evidence="1" id="KW-0472">Membrane</keyword>
<accession>A0A6J6WGL4</accession>
<sequence length="279" mass="31252">MFDERKAVTAVESSTQVVLGGTRGGPDVSTLRQDRWWLQPVITVSILTSFVIYATWAAFQGVNYFVGGTGVNELISPFYSPCLSNSCVEGSNPFGFAFNVGSLSPALIILIFPLGFRMTCYYYRRSYYRAFWWSPPACAVADAHTNYSGETRFPLVIQNAHRYFFYFGVIFNVLLTYDAIRSFHVIGGGWGVSVGSLVLTLNATLLWLYSLSCHACRHICGGQLRSFSQHPIRHKLWKLATPLNAKHMNFAWASLFVVALTDVYVRLVSSGAIRDLVFF</sequence>
<name>A0A6J6WGL4_9ZZZZ</name>
<reference evidence="2" key="1">
    <citation type="submission" date="2020-05" db="EMBL/GenBank/DDBJ databases">
        <authorList>
            <person name="Chiriac C."/>
            <person name="Salcher M."/>
            <person name="Ghai R."/>
            <person name="Kavagutti S V."/>
        </authorList>
    </citation>
    <scope>NUCLEOTIDE SEQUENCE</scope>
</reference>
<feature type="transmembrane region" description="Helical" evidence="1">
    <location>
        <begin position="36"/>
        <end position="59"/>
    </location>
</feature>
<feature type="transmembrane region" description="Helical" evidence="1">
    <location>
        <begin position="94"/>
        <end position="116"/>
    </location>
</feature>
<protein>
    <submittedName>
        <fullName evidence="2">Unannotated protein</fullName>
    </submittedName>
</protein>
<evidence type="ECO:0000256" key="1">
    <source>
        <dbReference type="SAM" id="Phobius"/>
    </source>
</evidence>
<dbReference type="AlphaFoldDB" id="A0A6J6WGL4"/>
<keyword evidence="1" id="KW-0812">Transmembrane</keyword>
<evidence type="ECO:0000313" key="2">
    <source>
        <dbReference type="EMBL" id="CAB4781297.1"/>
    </source>
</evidence>
<keyword evidence="1" id="KW-1133">Transmembrane helix</keyword>
<organism evidence="2">
    <name type="scientific">freshwater metagenome</name>
    <dbReference type="NCBI Taxonomy" id="449393"/>
    <lineage>
        <taxon>unclassified sequences</taxon>
        <taxon>metagenomes</taxon>
        <taxon>ecological metagenomes</taxon>
    </lineage>
</organism>